<evidence type="ECO:0000313" key="1">
    <source>
        <dbReference type="EMBL" id="PBK62062.1"/>
    </source>
</evidence>
<accession>A0A2H3B4T8</accession>
<name>A0A2H3B4T8_9AGAR</name>
<protein>
    <submittedName>
        <fullName evidence="1">Uncharacterized protein</fullName>
    </submittedName>
</protein>
<proteinExistence type="predicted"/>
<evidence type="ECO:0000313" key="2">
    <source>
        <dbReference type="Proteomes" id="UP000218334"/>
    </source>
</evidence>
<sequence>MCSSLITMVLWSSSLVPRPPGQRTQGRSRSGKLTRWCLYCRAVQTNVLTQPAPSFLNPIFQPIYPELSANAVVVLKQAPSPFDVTMGSCLRVDEKVLDDMTNTLPLCNPIARIDIVESSELHR</sequence>
<dbReference type="AlphaFoldDB" id="A0A2H3B4T8"/>
<gene>
    <name evidence="1" type="ORF">ARMSODRAFT_614416</name>
</gene>
<dbReference type="Proteomes" id="UP000218334">
    <property type="component" value="Unassembled WGS sequence"/>
</dbReference>
<reference evidence="2" key="1">
    <citation type="journal article" date="2017" name="Nat. Ecol. Evol.">
        <title>Genome expansion and lineage-specific genetic innovations in the forest pathogenic fungi Armillaria.</title>
        <authorList>
            <person name="Sipos G."/>
            <person name="Prasanna A.N."/>
            <person name="Walter M.C."/>
            <person name="O'Connor E."/>
            <person name="Balint B."/>
            <person name="Krizsan K."/>
            <person name="Kiss B."/>
            <person name="Hess J."/>
            <person name="Varga T."/>
            <person name="Slot J."/>
            <person name="Riley R."/>
            <person name="Boka B."/>
            <person name="Rigling D."/>
            <person name="Barry K."/>
            <person name="Lee J."/>
            <person name="Mihaltcheva S."/>
            <person name="LaButti K."/>
            <person name="Lipzen A."/>
            <person name="Waldron R."/>
            <person name="Moloney N.M."/>
            <person name="Sperisen C."/>
            <person name="Kredics L."/>
            <person name="Vagvoelgyi C."/>
            <person name="Patrignani A."/>
            <person name="Fitzpatrick D."/>
            <person name="Nagy I."/>
            <person name="Doyle S."/>
            <person name="Anderson J.B."/>
            <person name="Grigoriev I.V."/>
            <person name="Gueldener U."/>
            <person name="Muensterkoetter M."/>
            <person name="Nagy L.G."/>
        </authorList>
    </citation>
    <scope>NUCLEOTIDE SEQUENCE [LARGE SCALE GENOMIC DNA]</scope>
    <source>
        <strain evidence="2">28-4</strain>
    </source>
</reference>
<keyword evidence="2" id="KW-1185">Reference proteome</keyword>
<organism evidence="1 2">
    <name type="scientific">Armillaria solidipes</name>
    <dbReference type="NCBI Taxonomy" id="1076256"/>
    <lineage>
        <taxon>Eukaryota</taxon>
        <taxon>Fungi</taxon>
        <taxon>Dikarya</taxon>
        <taxon>Basidiomycota</taxon>
        <taxon>Agaricomycotina</taxon>
        <taxon>Agaricomycetes</taxon>
        <taxon>Agaricomycetidae</taxon>
        <taxon>Agaricales</taxon>
        <taxon>Marasmiineae</taxon>
        <taxon>Physalacriaceae</taxon>
        <taxon>Armillaria</taxon>
    </lineage>
</organism>
<dbReference type="EMBL" id="KZ293470">
    <property type="protein sequence ID" value="PBK62062.1"/>
    <property type="molecule type" value="Genomic_DNA"/>
</dbReference>